<comment type="caution">
    <text evidence="2">The sequence shown here is derived from an EMBL/GenBank/DDBJ whole genome shotgun (WGS) entry which is preliminary data.</text>
</comment>
<dbReference type="PANTHER" id="PTHR43677:SF1">
    <property type="entry name" value="ACRYLYL-COA REDUCTASE ACUI-RELATED"/>
    <property type="match status" value="1"/>
</dbReference>
<sequence length="326" mass="34163">MFNALVLDKAREFSASVREVDDAFLPEGDVTIEVAWSTLNYKDALAITNRSPIVRSWPMVAGIDGAGAVVQSSSPLWRAGDVVLLNGFGVGETHKGCLAQRARLKGEWLVRLPPAFSPRQAMAIGTAGYTAMLCVLALERHGLKPGQGDVLVTGATGGVGSIAVALLSALGHRVVAATGKASEHEFLRGLGAADIIDRAELSAPGKPLQKERWAAVVDAVGSHTLANACAQTRYGGAVTACGLAQGMDLPATVAPFILRGISLLGVDSVMAPMSLREQAWARLARDLDVRKLEAITSEIPLSSAIEQAQRLMAGQVRGRLVVDTAA</sequence>
<dbReference type="InterPro" id="IPR036291">
    <property type="entry name" value="NAD(P)-bd_dom_sf"/>
</dbReference>
<keyword evidence="3" id="KW-1185">Reference proteome</keyword>
<dbReference type="SMART" id="SM00829">
    <property type="entry name" value="PKS_ER"/>
    <property type="match status" value="1"/>
</dbReference>
<dbReference type="NCBIfam" id="TIGR02823">
    <property type="entry name" value="oxido_YhdH"/>
    <property type="match status" value="1"/>
</dbReference>
<name>A0A4Z0CC35_9BURK</name>
<dbReference type="OrthoDB" id="9782155at2"/>
<organism evidence="2 3">
    <name type="scientific">Ramlibacter humi</name>
    <dbReference type="NCBI Taxonomy" id="2530451"/>
    <lineage>
        <taxon>Bacteria</taxon>
        <taxon>Pseudomonadati</taxon>
        <taxon>Pseudomonadota</taxon>
        <taxon>Betaproteobacteria</taxon>
        <taxon>Burkholderiales</taxon>
        <taxon>Comamonadaceae</taxon>
        <taxon>Ramlibacter</taxon>
    </lineage>
</organism>
<dbReference type="InterPro" id="IPR020843">
    <property type="entry name" value="ER"/>
</dbReference>
<dbReference type="SUPFAM" id="SSF50129">
    <property type="entry name" value="GroES-like"/>
    <property type="match status" value="1"/>
</dbReference>
<dbReference type="EMBL" id="SMLK01000001">
    <property type="protein sequence ID" value="TFZ08594.1"/>
    <property type="molecule type" value="Genomic_DNA"/>
</dbReference>
<evidence type="ECO:0000313" key="3">
    <source>
        <dbReference type="Proteomes" id="UP000297839"/>
    </source>
</evidence>
<accession>A0A4Z0CC35</accession>
<dbReference type="RefSeq" id="WP_135248533.1">
    <property type="nucleotide sequence ID" value="NZ_SMLK01000001.1"/>
</dbReference>
<feature type="domain" description="Enoyl reductase (ER)" evidence="1">
    <location>
        <begin position="11"/>
        <end position="322"/>
    </location>
</feature>
<dbReference type="InterPro" id="IPR051397">
    <property type="entry name" value="Zn-ADH-like_protein"/>
</dbReference>
<dbReference type="InterPro" id="IPR011032">
    <property type="entry name" value="GroES-like_sf"/>
</dbReference>
<dbReference type="InterPro" id="IPR013154">
    <property type="entry name" value="ADH-like_N"/>
</dbReference>
<dbReference type="Gene3D" id="3.90.180.10">
    <property type="entry name" value="Medium-chain alcohol dehydrogenases, catalytic domain"/>
    <property type="match status" value="1"/>
</dbReference>
<dbReference type="Pfam" id="PF00107">
    <property type="entry name" value="ADH_zinc_N"/>
    <property type="match status" value="1"/>
</dbReference>
<reference evidence="2 3" key="1">
    <citation type="submission" date="2019-03" db="EMBL/GenBank/DDBJ databases">
        <title>Ramlibacter sp. 18x22-1, whole genome shotgun sequence.</title>
        <authorList>
            <person name="Zhang X."/>
            <person name="Feng G."/>
            <person name="Zhu H."/>
        </authorList>
    </citation>
    <scope>NUCLEOTIDE SEQUENCE [LARGE SCALE GENOMIC DNA]</scope>
    <source>
        <strain evidence="2 3">18x22-1</strain>
    </source>
</reference>
<dbReference type="InterPro" id="IPR013149">
    <property type="entry name" value="ADH-like_C"/>
</dbReference>
<dbReference type="AlphaFoldDB" id="A0A4Z0CC35"/>
<dbReference type="Proteomes" id="UP000297839">
    <property type="component" value="Unassembled WGS sequence"/>
</dbReference>
<dbReference type="Pfam" id="PF08240">
    <property type="entry name" value="ADH_N"/>
    <property type="match status" value="1"/>
</dbReference>
<dbReference type="PANTHER" id="PTHR43677">
    <property type="entry name" value="SHORT-CHAIN DEHYDROGENASE/REDUCTASE"/>
    <property type="match status" value="1"/>
</dbReference>
<proteinExistence type="predicted"/>
<dbReference type="Gene3D" id="3.40.50.720">
    <property type="entry name" value="NAD(P)-binding Rossmann-like Domain"/>
    <property type="match status" value="1"/>
</dbReference>
<evidence type="ECO:0000259" key="1">
    <source>
        <dbReference type="SMART" id="SM00829"/>
    </source>
</evidence>
<protein>
    <submittedName>
        <fullName evidence="2">Oxidoreductase</fullName>
    </submittedName>
</protein>
<gene>
    <name evidence="2" type="ORF">EZ216_05415</name>
</gene>
<dbReference type="CDD" id="cd08288">
    <property type="entry name" value="MDR_yhdh"/>
    <property type="match status" value="1"/>
</dbReference>
<dbReference type="InterPro" id="IPR014188">
    <property type="entry name" value="Acrylyl-CoA_reductase_AcuI"/>
</dbReference>
<dbReference type="SUPFAM" id="SSF51735">
    <property type="entry name" value="NAD(P)-binding Rossmann-fold domains"/>
    <property type="match status" value="1"/>
</dbReference>
<dbReference type="GO" id="GO:0043957">
    <property type="term" value="F:acryloyl-CoA reductase (NADPH) activity"/>
    <property type="evidence" value="ECO:0007669"/>
    <property type="project" value="TreeGrafter"/>
</dbReference>
<evidence type="ECO:0000313" key="2">
    <source>
        <dbReference type="EMBL" id="TFZ08594.1"/>
    </source>
</evidence>